<dbReference type="PANTHER" id="PTHR43802:SF1">
    <property type="entry name" value="IP11341P-RELATED"/>
    <property type="match status" value="1"/>
</dbReference>
<dbReference type="SUPFAM" id="SSF52096">
    <property type="entry name" value="ClpP/crotonase"/>
    <property type="match status" value="1"/>
</dbReference>
<evidence type="ECO:0000256" key="2">
    <source>
        <dbReference type="RuleBase" id="RU003707"/>
    </source>
</evidence>
<dbReference type="EC" id="4.2.1.17" evidence="3"/>
<protein>
    <submittedName>
        <fullName evidence="3">Enoyl-CoA hydratase</fullName>
        <ecNumber evidence="3">4.2.1.17</ecNumber>
    </submittedName>
</protein>
<comment type="caution">
    <text evidence="3">The sequence shown here is derived from an EMBL/GenBank/DDBJ whole genome shotgun (WGS) entry which is preliminary data.</text>
</comment>
<evidence type="ECO:0000313" key="3">
    <source>
        <dbReference type="EMBL" id="MBB4235884.1"/>
    </source>
</evidence>
<evidence type="ECO:0000256" key="1">
    <source>
        <dbReference type="ARBA" id="ARBA00005254"/>
    </source>
</evidence>
<dbReference type="PANTHER" id="PTHR43802">
    <property type="entry name" value="ENOYL-COA HYDRATASE"/>
    <property type="match status" value="1"/>
</dbReference>
<sequence>MFETLLFEVDDRVAVVTINRPDRMNAINDQLTVEYRALMAELDGNDDVRVIIVRGAGDRAFSAGYDLKEYPGAKRNIEQINDRYLDQQEFLLSNWRCSKPVIAMIDGFCLAGGLELALCCDIRYCSDRSQIGVLEARFAGAIGTMMAPWILGNKCRELIYTGDILDAHEALEVGLVERVFPTASLFEETLLVAKRMSRVAANCQRWNKRSINQSFETMGLFTALRHGADMAAMMRTAGSPERDMFDDLRTNVSLQAALDWRKQQFAPFEKRKTIPSSEE</sequence>
<dbReference type="Pfam" id="PF00378">
    <property type="entry name" value="ECH_1"/>
    <property type="match status" value="1"/>
</dbReference>
<organism evidence="3 4">
    <name type="scientific">Rhizobium esperanzae</name>
    <dbReference type="NCBI Taxonomy" id="1967781"/>
    <lineage>
        <taxon>Bacteria</taxon>
        <taxon>Pseudomonadati</taxon>
        <taxon>Pseudomonadota</taxon>
        <taxon>Alphaproteobacteria</taxon>
        <taxon>Hyphomicrobiales</taxon>
        <taxon>Rhizobiaceae</taxon>
        <taxon>Rhizobium/Agrobacterium group</taxon>
        <taxon>Rhizobium</taxon>
    </lineage>
</organism>
<keyword evidence="3" id="KW-0456">Lyase</keyword>
<dbReference type="RefSeq" id="WP_184469932.1">
    <property type="nucleotide sequence ID" value="NZ_JACIFY010000007.1"/>
</dbReference>
<dbReference type="Gene3D" id="3.90.226.10">
    <property type="entry name" value="2-enoyl-CoA Hydratase, Chain A, domain 1"/>
    <property type="match status" value="1"/>
</dbReference>
<comment type="similarity">
    <text evidence="1 2">Belongs to the enoyl-CoA hydratase/isomerase family.</text>
</comment>
<proteinExistence type="inferred from homology"/>
<gene>
    <name evidence="3" type="ORF">GGD57_002458</name>
</gene>
<dbReference type="EMBL" id="JACIFY010000007">
    <property type="protein sequence ID" value="MBB4235884.1"/>
    <property type="molecule type" value="Genomic_DNA"/>
</dbReference>
<dbReference type="GO" id="GO:0004300">
    <property type="term" value="F:enoyl-CoA hydratase activity"/>
    <property type="evidence" value="ECO:0007669"/>
    <property type="project" value="UniProtKB-EC"/>
</dbReference>
<evidence type="ECO:0000313" key="4">
    <source>
        <dbReference type="Proteomes" id="UP000540909"/>
    </source>
</evidence>
<dbReference type="AlphaFoldDB" id="A0A7W6R393"/>
<dbReference type="PROSITE" id="PS00166">
    <property type="entry name" value="ENOYL_COA_HYDRATASE"/>
    <property type="match status" value="1"/>
</dbReference>
<reference evidence="3 4" key="1">
    <citation type="submission" date="2020-08" db="EMBL/GenBank/DDBJ databases">
        <title>Genomic Encyclopedia of Type Strains, Phase IV (KMG-V): Genome sequencing to study the core and pangenomes of soil and plant-associated prokaryotes.</title>
        <authorList>
            <person name="Whitman W."/>
        </authorList>
    </citation>
    <scope>NUCLEOTIDE SEQUENCE [LARGE SCALE GENOMIC DNA]</scope>
    <source>
        <strain evidence="3 4">SEMIA 4089</strain>
    </source>
</reference>
<accession>A0A7W6R393</accession>
<name>A0A7W6R393_9HYPH</name>
<dbReference type="InterPro" id="IPR029045">
    <property type="entry name" value="ClpP/crotonase-like_dom_sf"/>
</dbReference>
<dbReference type="CDD" id="cd06558">
    <property type="entry name" value="crotonase-like"/>
    <property type="match status" value="1"/>
</dbReference>
<dbReference type="Proteomes" id="UP000540909">
    <property type="component" value="Unassembled WGS sequence"/>
</dbReference>
<dbReference type="InterPro" id="IPR001753">
    <property type="entry name" value="Enoyl-CoA_hydra/iso"/>
</dbReference>
<dbReference type="InterPro" id="IPR018376">
    <property type="entry name" value="Enoyl-CoA_hyd/isom_CS"/>
</dbReference>